<dbReference type="Gene3D" id="3.40.50.10790">
    <property type="entry name" value="S-adenosyl-l-methionine hydroxide adenosyltransferase, N-terminal"/>
    <property type="match status" value="1"/>
</dbReference>
<dbReference type="Proteomes" id="UP000703893">
    <property type="component" value="Unassembled WGS sequence"/>
</dbReference>
<sequence>MRPVALLTDFQQSEYVGILKGVLLREAPGAQVVDLF</sequence>
<accession>A0A938BLY4</accession>
<dbReference type="InterPro" id="IPR046469">
    <property type="entry name" value="SAM_HAT_N"/>
</dbReference>
<name>A0A938BLY4_9BACT</name>
<evidence type="ECO:0000313" key="2">
    <source>
        <dbReference type="EMBL" id="MBM3275781.1"/>
    </source>
</evidence>
<evidence type="ECO:0000259" key="1">
    <source>
        <dbReference type="Pfam" id="PF01887"/>
    </source>
</evidence>
<protein>
    <submittedName>
        <fullName evidence="2">SAM-dependent chlorinase/fluorinase</fullName>
    </submittedName>
</protein>
<comment type="caution">
    <text evidence="2">The sequence shown here is derived from an EMBL/GenBank/DDBJ whole genome shotgun (WGS) entry which is preliminary data.</text>
</comment>
<feature type="domain" description="S-adenosyl-l-methionine hydroxide adenosyltransferase N-terminal" evidence="1">
    <location>
        <begin position="4"/>
        <end position="35"/>
    </location>
</feature>
<organism evidence="2 3">
    <name type="scientific">Candidatus Tanganyikabacteria bacterium</name>
    <dbReference type="NCBI Taxonomy" id="2961651"/>
    <lineage>
        <taxon>Bacteria</taxon>
        <taxon>Bacillati</taxon>
        <taxon>Candidatus Sericytochromatia</taxon>
        <taxon>Candidatus Tanganyikabacteria</taxon>
    </lineage>
</organism>
<reference evidence="2 3" key="1">
    <citation type="submission" date="2019-03" db="EMBL/GenBank/DDBJ databases">
        <title>Lake Tanganyika Metagenome-Assembled Genomes (MAGs).</title>
        <authorList>
            <person name="Tran P."/>
        </authorList>
    </citation>
    <scope>NUCLEOTIDE SEQUENCE [LARGE SCALE GENOMIC DNA]</scope>
    <source>
        <strain evidence="2">K_DeepCast_65m_m2_236</strain>
    </source>
</reference>
<feature type="non-terminal residue" evidence="2">
    <location>
        <position position="36"/>
    </location>
</feature>
<dbReference type="Pfam" id="PF01887">
    <property type="entry name" value="SAM_HAT_N"/>
    <property type="match status" value="1"/>
</dbReference>
<dbReference type="AlphaFoldDB" id="A0A938BLY4"/>
<dbReference type="InterPro" id="IPR023228">
    <property type="entry name" value="SAM_OH_AdoTrfase_N_sf"/>
</dbReference>
<dbReference type="EMBL" id="VGJX01000719">
    <property type="protein sequence ID" value="MBM3275781.1"/>
    <property type="molecule type" value="Genomic_DNA"/>
</dbReference>
<proteinExistence type="predicted"/>
<evidence type="ECO:0000313" key="3">
    <source>
        <dbReference type="Proteomes" id="UP000703893"/>
    </source>
</evidence>
<gene>
    <name evidence="2" type="ORF">FJZ00_11550</name>
</gene>
<dbReference type="SUPFAM" id="SSF102522">
    <property type="entry name" value="Bacterial fluorinating enzyme, N-terminal domain"/>
    <property type="match status" value="1"/>
</dbReference>